<evidence type="ECO:0000256" key="7">
    <source>
        <dbReference type="RuleBase" id="RU003942"/>
    </source>
</evidence>
<accession>A0A3P3U7C3</accession>
<evidence type="ECO:0000256" key="3">
    <source>
        <dbReference type="ARBA" id="ARBA00022475"/>
    </source>
</evidence>
<keyword evidence="10" id="KW-1185">Reference proteome</keyword>
<dbReference type="FunFam" id="1.10.3730.20:FF:000001">
    <property type="entry name" value="Quaternary ammonium compound resistance transporter SugE"/>
    <property type="match status" value="1"/>
</dbReference>
<evidence type="ECO:0000313" key="9">
    <source>
        <dbReference type="EMBL" id="RRJ65606.1"/>
    </source>
</evidence>
<evidence type="ECO:0000256" key="5">
    <source>
        <dbReference type="ARBA" id="ARBA00022989"/>
    </source>
</evidence>
<keyword evidence="5 8" id="KW-1133">Transmembrane helix</keyword>
<comment type="similarity">
    <text evidence="7">Belongs to the drug/metabolite transporter (DMT) superfamily. Small multidrug resistance (SMR) (TC 2.A.7.1) family.</text>
</comment>
<dbReference type="InterPro" id="IPR045324">
    <property type="entry name" value="Small_multidrug_res"/>
</dbReference>
<keyword evidence="3" id="KW-1003">Cell membrane</keyword>
<gene>
    <name evidence="9" type="ORF">EHV15_23810</name>
</gene>
<keyword evidence="2" id="KW-0813">Transport</keyword>
<dbReference type="Pfam" id="PF00893">
    <property type="entry name" value="Multi_Drug_Res"/>
    <property type="match status" value="1"/>
</dbReference>
<evidence type="ECO:0000256" key="8">
    <source>
        <dbReference type="SAM" id="Phobius"/>
    </source>
</evidence>
<feature type="transmembrane region" description="Helical" evidence="8">
    <location>
        <begin position="57"/>
        <end position="78"/>
    </location>
</feature>
<evidence type="ECO:0000256" key="4">
    <source>
        <dbReference type="ARBA" id="ARBA00022692"/>
    </source>
</evidence>
<dbReference type="GO" id="GO:0022857">
    <property type="term" value="F:transmembrane transporter activity"/>
    <property type="evidence" value="ECO:0007669"/>
    <property type="project" value="InterPro"/>
</dbReference>
<dbReference type="InterPro" id="IPR000390">
    <property type="entry name" value="Small_drug/metabolite_transptr"/>
</dbReference>
<feature type="transmembrane region" description="Helical" evidence="8">
    <location>
        <begin position="32"/>
        <end position="50"/>
    </location>
</feature>
<evidence type="ECO:0000313" key="10">
    <source>
        <dbReference type="Proteomes" id="UP000267017"/>
    </source>
</evidence>
<name>A0A3P3U7C3_9BACL</name>
<dbReference type="Proteomes" id="UP000267017">
    <property type="component" value="Unassembled WGS sequence"/>
</dbReference>
<comment type="subcellular location">
    <subcellularLocation>
        <location evidence="1 7">Cell membrane</location>
        <topology evidence="1 7">Multi-pass membrane protein</topology>
    </subcellularLocation>
</comment>
<sequence>MAYLLLLISIASELIGTSMLKASQGFTKLTPSLISIAAFVCSFYFLSLSLKTIPLNAAYAIWSGLGSVLTVIISVLIWKEKINAGSIIGIGLIIIGVVILNLLGPGHGSSSEETKQEAAIVRKV</sequence>
<evidence type="ECO:0000256" key="1">
    <source>
        <dbReference type="ARBA" id="ARBA00004651"/>
    </source>
</evidence>
<organism evidence="9 10">
    <name type="scientific">Paenibacillus oralis</name>
    <dbReference type="NCBI Taxonomy" id="2490856"/>
    <lineage>
        <taxon>Bacteria</taxon>
        <taxon>Bacillati</taxon>
        <taxon>Bacillota</taxon>
        <taxon>Bacilli</taxon>
        <taxon>Bacillales</taxon>
        <taxon>Paenibacillaceae</taxon>
        <taxon>Paenibacillus</taxon>
    </lineage>
</organism>
<comment type="caution">
    <text evidence="9">The sequence shown here is derived from an EMBL/GenBank/DDBJ whole genome shotgun (WGS) entry which is preliminary data.</text>
</comment>
<evidence type="ECO:0000256" key="6">
    <source>
        <dbReference type="ARBA" id="ARBA00023136"/>
    </source>
</evidence>
<evidence type="ECO:0000256" key="2">
    <source>
        <dbReference type="ARBA" id="ARBA00022448"/>
    </source>
</evidence>
<protein>
    <submittedName>
        <fullName evidence="9">Multidrug efflux SMR transporter</fullName>
    </submittedName>
</protein>
<dbReference type="EMBL" id="RRCN01000001">
    <property type="protein sequence ID" value="RRJ65606.1"/>
    <property type="molecule type" value="Genomic_DNA"/>
</dbReference>
<proteinExistence type="inferred from homology"/>
<keyword evidence="6 8" id="KW-0472">Membrane</keyword>
<dbReference type="AlphaFoldDB" id="A0A3P3U7C3"/>
<dbReference type="PANTHER" id="PTHR30561">
    <property type="entry name" value="SMR FAMILY PROTON-DEPENDENT DRUG EFFLUX TRANSPORTER SUGE"/>
    <property type="match status" value="1"/>
</dbReference>
<dbReference type="PANTHER" id="PTHR30561:SF1">
    <property type="entry name" value="MULTIDRUG TRANSPORTER EMRE"/>
    <property type="match status" value="1"/>
</dbReference>
<dbReference type="OrthoDB" id="21828at2"/>
<dbReference type="Gene3D" id="1.10.3730.20">
    <property type="match status" value="1"/>
</dbReference>
<dbReference type="InterPro" id="IPR037185">
    <property type="entry name" value="EmrE-like"/>
</dbReference>
<dbReference type="GO" id="GO:0005886">
    <property type="term" value="C:plasma membrane"/>
    <property type="evidence" value="ECO:0007669"/>
    <property type="project" value="UniProtKB-SubCell"/>
</dbReference>
<reference evidence="9 10" key="1">
    <citation type="submission" date="2018-11" db="EMBL/GenBank/DDBJ databases">
        <title>Genome sequencing of Paenibacillus sp. KCOM 3021 (= ChDC PVNT-B20).</title>
        <authorList>
            <person name="Kook J.-K."/>
            <person name="Park S.-N."/>
            <person name="Lim Y.K."/>
        </authorList>
    </citation>
    <scope>NUCLEOTIDE SEQUENCE [LARGE SCALE GENOMIC DNA]</scope>
    <source>
        <strain evidence="9 10">KCOM 3021</strain>
    </source>
</reference>
<dbReference type="SUPFAM" id="SSF103481">
    <property type="entry name" value="Multidrug resistance efflux transporter EmrE"/>
    <property type="match status" value="1"/>
</dbReference>
<feature type="transmembrane region" description="Helical" evidence="8">
    <location>
        <begin position="84"/>
        <end position="103"/>
    </location>
</feature>
<keyword evidence="4 7" id="KW-0812">Transmembrane</keyword>